<dbReference type="AlphaFoldDB" id="A0A316EH09"/>
<keyword evidence="1" id="KW-0812">Transmembrane</keyword>
<accession>A0A316EH09</accession>
<comment type="caution">
    <text evidence="2">The sequence shown here is derived from an EMBL/GenBank/DDBJ whole genome shotgun (WGS) entry which is preliminary data.</text>
</comment>
<reference evidence="2 3" key="1">
    <citation type="submission" date="2018-05" db="EMBL/GenBank/DDBJ databases">
        <title>Genomic Encyclopedia of Archaeal and Bacterial Type Strains, Phase II (KMG-II): from individual species to whole genera.</title>
        <authorList>
            <person name="Goeker M."/>
        </authorList>
    </citation>
    <scope>NUCLEOTIDE SEQUENCE [LARGE SCALE GENOMIC DNA]</scope>
    <source>
        <strain evidence="2 3">DSM 22214</strain>
    </source>
</reference>
<evidence type="ECO:0000313" key="3">
    <source>
        <dbReference type="Proteomes" id="UP000245489"/>
    </source>
</evidence>
<evidence type="ECO:0000256" key="1">
    <source>
        <dbReference type="SAM" id="Phobius"/>
    </source>
</evidence>
<keyword evidence="1" id="KW-0472">Membrane</keyword>
<protein>
    <submittedName>
        <fullName evidence="2">Uncharacterized protein</fullName>
    </submittedName>
</protein>
<evidence type="ECO:0000313" key="2">
    <source>
        <dbReference type="EMBL" id="PWK28998.1"/>
    </source>
</evidence>
<dbReference type="Proteomes" id="UP000245489">
    <property type="component" value="Unassembled WGS sequence"/>
</dbReference>
<dbReference type="EMBL" id="QGGO01000002">
    <property type="protein sequence ID" value="PWK28998.1"/>
    <property type="molecule type" value="Genomic_DNA"/>
</dbReference>
<keyword evidence="3" id="KW-1185">Reference proteome</keyword>
<feature type="transmembrane region" description="Helical" evidence="1">
    <location>
        <begin position="53"/>
        <end position="70"/>
    </location>
</feature>
<sequence length="80" mass="9269">MSEKSNPFDNLRPILLSVIIGILQLFIWIEILVILVMMYAWQKDSVSFTQNSTDKGLIVLVIVLILTYLVKRNIHKLLKN</sequence>
<dbReference type="RefSeq" id="WP_109741325.1">
    <property type="nucleotide sequence ID" value="NZ_QGGO01000002.1"/>
</dbReference>
<feature type="transmembrane region" description="Helical" evidence="1">
    <location>
        <begin position="14"/>
        <end position="41"/>
    </location>
</feature>
<keyword evidence="1" id="KW-1133">Transmembrane helix</keyword>
<gene>
    <name evidence="2" type="ORF">LV89_00552</name>
</gene>
<proteinExistence type="predicted"/>
<name>A0A316EH09_9BACT</name>
<organism evidence="2 3">
    <name type="scientific">Arcicella aurantiaca</name>
    <dbReference type="NCBI Taxonomy" id="591202"/>
    <lineage>
        <taxon>Bacteria</taxon>
        <taxon>Pseudomonadati</taxon>
        <taxon>Bacteroidota</taxon>
        <taxon>Cytophagia</taxon>
        <taxon>Cytophagales</taxon>
        <taxon>Flectobacillaceae</taxon>
        <taxon>Arcicella</taxon>
    </lineage>
</organism>